<dbReference type="InterPro" id="IPR052931">
    <property type="entry name" value="Prophage_regulatory_activator"/>
</dbReference>
<dbReference type="AlphaFoldDB" id="A0A0S4X4B2"/>
<evidence type="ECO:0000256" key="1">
    <source>
        <dbReference type="SAM" id="MobiDB-lite"/>
    </source>
</evidence>
<reference evidence="2" key="1">
    <citation type="submission" date="2015-10" db="EMBL/GenBank/DDBJ databases">
        <authorList>
            <person name="Gilbert D.G."/>
        </authorList>
    </citation>
    <scope>NUCLEOTIDE SEQUENCE</scope>
    <source>
        <strain evidence="2">Phyl III-seqv23</strain>
    </source>
</reference>
<gene>
    <name evidence="2" type="ORF">RUN215_v1_2600001</name>
</gene>
<accession>A0A0S4X4B2</accession>
<organism evidence="2">
    <name type="scientific">Ralstonia solanacearum</name>
    <name type="common">Pseudomonas solanacearum</name>
    <dbReference type="NCBI Taxonomy" id="305"/>
    <lineage>
        <taxon>Bacteria</taxon>
        <taxon>Pseudomonadati</taxon>
        <taxon>Pseudomonadota</taxon>
        <taxon>Betaproteobacteria</taxon>
        <taxon>Burkholderiales</taxon>
        <taxon>Burkholderiaceae</taxon>
        <taxon>Ralstonia</taxon>
        <taxon>Ralstonia solanacearum species complex</taxon>
    </lineage>
</organism>
<sequence length="263" mass="29120">MAYCVRACLTARRLTQRSATRVADHCAVPPRSRFLALPPSPERFPRPWDGEPSSPHPPKALTSPTRYSLPHNAAQQRLRGVVWLCERRTYTPDICVAAGLYPAASHCMHMRRTTSRNPCCVTLCGCSDETSLPGLVVRRALTTRIDWRYLPGLGNCISLHAHPSTTTDIQFYGVHMKYQRAHAHVAACSQSTPAPAVSEEATAERFLRLPEVMSACGLSRSSIYGKVSCGEFPQPVRLTPSCVAWVDSEIRQWIAGRIAARQP</sequence>
<name>A0A0S4X4B2_RALSL</name>
<dbReference type="Pfam" id="PF05930">
    <property type="entry name" value="Phage_AlpA"/>
    <property type="match status" value="1"/>
</dbReference>
<dbReference type="EMBL" id="LN899820">
    <property type="protein sequence ID" value="CUV58589.1"/>
    <property type="molecule type" value="Genomic_DNA"/>
</dbReference>
<dbReference type="Gene3D" id="1.10.238.160">
    <property type="match status" value="1"/>
</dbReference>
<protein>
    <submittedName>
        <fullName evidence="2">Elements of external origin (Modular protein)</fullName>
    </submittedName>
</protein>
<dbReference type="PANTHER" id="PTHR36154:SF1">
    <property type="entry name" value="DNA-BINDING TRANSCRIPTIONAL ACTIVATOR ALPA"/>
    <property type="match status" value="1"/>
</dbReference>
<proteinExistence type="predicted"/>
<feature type="region of interest" description="Disordered" evidence="1">
    <location>
        <begin position="37"/>
        <end position="63"/>
    </location>
</feature>
<evidence type="ECO:0000313" key="2">
    <source>
        <dbReference type="EMBL" id="CUV58589.1"/>
    </source>
</evidence>
<dbReference type="PANTHER" id="PTHR36154">
    <property type="entry name" value="DNA-BINDING TRANSCRIPTIONAL ACTIVATOR ALPA"/>
    <property type="match status" value="1"/>
</dbReference>
<dbReference type="InterPro" id="IPR010260">
    <property type="entry name" value="AlpA"/>
</dbReference>